<evidence type="ECO:0000256" key="3">
    <source>
        <dbReference type="ARBA" id="ARBA00023125"/>
    </source>
</evidence>
<evidence type="ECO:0000256" key="4">
    <source>
        <dbReference type="ARBA" id="ARBA00023163"/>
    </source>
</evidence>
<reference evidence="6 7" key="1">
    <citation type="submission" date="2021-04" db="EMBL/GenBank/DDBJ databases">
        <title>novel species isolated from subtropical streams in China.</title>
        <authorList>
            <person name="Lu H."/>
        </authorList>
    </citation>
    <scope>NUCLEOTIDE SEQUENCE [LARGE SCALE GENOMIC DNA]</scope>
    <source>
        <strain evidence="6 7">FT147W</strain>
    </source>
</reference>
<evidence type="ECO:0000313" key="7">
    <source>
        <dbReference type="Proteomes" id="UP000682982"/>
    </source>
</evidence>
<comment type="caution">
    <text evidence="6">The sequence shown here is derived from an EMBL/GenBank/DDBJ whole genome shotgun (WGS) entry which is preliminary data.</text>
</comment>
<dbReference type="Proteomes" id="UP000682982">
    <property type="component" value="Unassembled WGS sequence"/>
</dbReference>
<proteinExistence type="inferred from homology"/>
<dbReference type="InterPro" id="IPR038722">
    <property type="entry name" value="Ner_HTH_dom"/>
</dbReference>
<keyword evidence="4" id="KW-0804">Transcription</keyword>
<organism evidence="6 7">
    <name type="scientific">Undibacterium rivi</name>
    <dbReference type="NCBI Taxonomy" id="2828729"/>
    <lineage>
        <taxon>Bacteria</taxon>
        <taxon>Pseudomonadati</taxon>
        <taxon>Pseudomonadota</taxon>
        <taxon>Betaproteobacteria</taxon>
        <taxon>Burkholderiales</taxon>
        <taxon>Oxalobacteraceae</taxon>
        <taxon>Undibacterium</taxon>
    </lineage>
</organism>
<evidence type="ECO:0000256" key="2">
    <source>
        <dbReference type="ARBA" id="ARBA00023015"/>
    </source>
</evidence>
<evidence type="ECO:0000256" key="1">
    <source>
        <dbReference type="ARBA" id="ARBA00006157"/>
    </source>
</evidence>
<dbReference type="Gene3D" id="1.10.260.40">
    <property type="entry name" value="lambda repressor-like DNA-binding domains"/>
    <property type="match status" value="1"/>
</dbReference>
<keyword evidence="7" id="KW-1185">Reference proteome</keyword>
<comment type="similarity">
    <text evidence="1">Belongs to the ner transcriptional regulatory family.</text>
</comment>
<feature type="domain" description="Ner winged helix-turn-helix DNA-binding" evidence="5">
    <location>
        <begin position="15"/>
        <end position="81"/>
    </location>
</feature>
<dbReference type="Pfam" id="PF13693">
    <property type="entry name" value="HTH_35"/>
    <property type="match status" value="1"/>
</dbReference>
<sequence length="101" mass="11022">MSTPQATKKSTLPTDWHRADIVAALHKKGWSLRALSLQSNLGASTVKEALNRPYPKAERIIAAAIGVAPEEIWPERYAKRNFTPVLTLSSPNSSQPLQCAA</sequence>
<dbReference type="InterPro" id="IPR010982">
    <property type="entry name" value="Lambda_DNA-bd_dom_sf"/>
</dbReference>
<evidence type="ECO:0000313" key="6">
    <source>
        <dbReference type="EMBL" id="MBR7793816.1"/>
    </source>
</evidence>
<keyword evidence="2" id="KW-0805">Transcription regulation</keyword>
<dbReference type="RefSeq" id="WP_212679751.1">
    <property type="nucleotide sequence ID" value="NZ_JAGSPK010000005.1"/>
</dbReference>
<keyword evidence="3" id="KW-0238">DNA-binding</keyword>
<accession>A0ABS5H4I9</accession>
<gene>
    <name evidence="6" type="ORF">KDM87_14555</name>
</gene>
<dbReference type="EMBL" id="JAGSPK010000005">
    <property type="protein sequence ID" value="MBR7793816.1"/>
    <property type="molecule type" value="Genomic_DNA"/>
</dbReference>
<evidence type="ECO:0000259" key="5">
    <source>
        <dbReference type="Pfam" id="PF13693"/>
    </source>
</evidence>
<protein>
    <submittedName>
        <fullName evidence="6">Helix-turn-helix domain-containing protein</fullName>
    </submittedName>
</protein>
<dbReference type="SUPFAM" id="SSF47413">
    <property type="entry name" value="lambda repressor-like DNA-binding domains"/>
    <property type="match status" value="1"/>
</dbReference>
<name>A0ABS5H4I9_9BURK</name>